<proteinExistence type="predicted"/>
<protein>
    <submittedName>
        <fullName evidence="1">Uncharacterized protein</fullName>
    </submittedName>
</protein>
<dbReference type="Proteomes" id="UP000190648">
    <property type="component" value="Unassembled WGS sequence"/>
</dbReference>
<name>A0A1V4JXF6_PATFA</name>
<comment type="caution">
    <text evidence="1">The sequence shown here is derived from an EMBL/GenBank/DDBJ whole genome shotgun (WGS) entry which is preliminary data.</text>
</comment>
<evidence type="ECO:0000313" key="1">
    <source>
        <dbReference type="EMBL" id="OPJ76831.1"/>
    </source>
</evidence>
<organism evidence="1 2">
    <name type="scientific">Patagioenas fasciata monilis</name>
    <dbReference type="NCBI Taxonomy" id="372326"/>
    <lineage>
        <taxon>Eukaryota</taxon>
        <taxon>Metazoa</taxon>
        <taxon>Chordata</taxon>
        <taxon>Craniata</taxon>
        <taxon>Vertebrata</taxon>
        <taxon>Euteleostomi</taxon>
        <taxon>Archelosauria</taxon>
        <taxon>Archosauria</taxon>
        <taxon>Dinosauria</taxon>
        <taxon>Saurischia</taxon>
        <taxon>Theropoda</taxon>
        <taxon>Coelurosauria</taxon>
        <taxon>Aves</taxon>
        <taxon>Neognathae</taxon>
        <taxon>Neoaves</taxon>
        <taxon>Columbimorphae</taxon>
        <taxon>Columbiformes</taxon>
        <taxon>Columbidae</taxon>
        <taxon>Patagioenas</taxon>
    </lineage>
</organism>
<keyword evidence="2" id="KW-1185">Reference proteome</keyword>
<sequence>MQQEPMSSEEGVWKWQLKELWNSVEVAEVPRLRLESQPGLATATSVPWPKGPAQVCSPGLYVHPRNTWRDLIHTAAHGVCGFLTLMSKWWRQRAALVENQPAWTGAFWLPQKAEVSSCWPSFI</sequence>
<dbReference type="AlphaFoldDB" id="A0A1V4JXF6"/>
<reference evidence="1 2" key="1">
    <citation type="submission" date="2016-02" db="EMBL/GenBank/DDBJ databases">
        <title>Band-tailed pigeon sequencing and assembly.</title>
        <authorList>
            <person name="Soares A.E."/>
            <person name="Novak B.J."/>
            <person name="Rice E.S."/>
            <person name="O'Connell B."/>
            <person name="Chang D."/>
            <person name="Weber S."/>
            <person name="Shapiro B."/>
        </authorList>
    </citation>
    <scope>NUCLEOTIDE SEQUENCE [LARGE SCALE GENOMIC DNA]</scope>
    <source>
        <strain evidence="1">BTP2013</strain>
        <tissue evidence="1">Blood</tissue>
    </source>
</reference>
<accession>A0A1V4JXF6</accession>
<gene>
    <name evidence="1" type="ORF">AV530_007303</name>
</gene>
<evidence type="ECO:0000313" key="2">
    <source>
        <dbReference type="Proteomes" id="UP000190648"/>
    </source>
</evidence>
<dbReference type="EMBL" id="LSYS01005497">
    <property type="protein sequence ID" value="OPJ76831.1"/>
    <property type="molecule type" value="Genomic_DNA"/>
</dbReference>